<accession>A0A8B8AR46</accession>
<dbReference type="InterPro" id="IPR051941">
    <property type="entry name" value="BG_Antigen-Binding_Lectin"/>
</dbReference>
<name>A0A8B8AR46_CRAVI</name>
<evidence type="ECO:0000256" key="5">
    <source>
        <dbReference type="ARBA" id="ARBA00022734"/>
    </source>
</evidence>
<dbReference type="Proteomes" id="UP000694844">
    <property type="component" value="Chromosome 1"/>
</dbReference>
<dbReference type="SUPFAM" id="SSF49785">
    <property type="entry name" value="Galactose-binding domain-like"/>
    <property type="match status" value="1"/>
</dbReference>
<dbReference type="GO" id="GO:0010185">
    <property type="term" value="P:regulation of cellular defense response"/>
    <property type="evidence" value="ECO:0007669"/>
    <property type="project" value="UniProtKB-ARBA"/>
</dbReference>
<comment type="similarity">
    <text evidence="2">Belongs to the fucolectin family.</text>
</comment>
<dbReference type="Pfam" id="PF00754">
    <property type="entry name" value="F5_F8_type_C"/>
    <property type="match status" value="1"/>
</dbReference>
<dbReference type="PANTHER" id="PTHR45713">
    <property type="entry name" value="FTP DOMAIN-CONTAINING PROTEIN"/>
    <property type="match status" value="1"/>
</dbReference>
<dbReference type="SMART" id="SM00607">
    <property type="entry name" value="FTP"/>
    <property type="match status" value="1"/>
</dbReference>
<dbReference type="RefSeq" id="XP_022293113.1">
    <property type="nucleotide sequence ID" value="XM_022437405.1"/>
</dbReference>
<keyword evidence="7" id="KW-1015">Disulfide bond</keyword>
<keyword evidence="6" id="KW-0106">Calcium</keyword>
<evidence type="ECO:0000256" key="1">
    <source>
        <dbReference type="ARBA" id="ARBA00002219"/>
    </source>
</evidence>
<dbReference type="GO" id="GO:0001868">
    <property type="term" value="P:regulation of complement activation, lectin pathway"/>
    <property type="evidence" value="ECO:0007669"/>
    <property type="project" value="UniProtKB-ARBA"/>
</dbReference>
<dbReference type="GeneID" id="111103828"/>
<evidence type="ECO:0000259" key="8">
    <source>
        <dbReference type="SMART" id="SM00607"/>
    </source>
</evidence>
<dbReference type="GO" id="GO:0046872">
    <property type="term" value="F:metal ion binding"/>
    <property type="evidence" value="ECO:0007669"/>
    <property type="project" value="UniProtKB-KW"/>
</dbReference>
<comment type="subunit">
    <text evidence="3">Homotrimer.</text>
</comment>
<feature type="domain" description="Fucolectin tachylectin-4 pentraxin-1" evidence="8">
    <location>
        <begin position="52"/>
        <end position="193"/>
    </location>
</feature>
<reference evidence="10" key="2">
    <citation type="submission" date="2025-08" db="UniProtKB">
        <authorList>
            <consortium name="RefSeq"/>
        </authorList>
    </citation>
    <scope>IDENTIFICATION</scope>
    <source>
        <tissue evidence="10">Whole sample</tissue>
    </source>
</reference>
<dbReference type="InterPro" id="IPR008979">
    <property type="entry name" value="Galactose-bd-like_sf"/>
</dbReference>
<dbReference type="AlphaFoldDB" id="A0A8B8AR46"/>
<evidence type="ECO:0000256" key="6">
    <source>
        <dbReference type="ARBA" id="ARBA00022837"/>
    </source>
</evidence>
<dbReference type="PANTHER" id="PTHR45713:SF6">
    <property type="entry name" value="F5_8 TYPE C DOMAIN-CONTAINING PROTEIN"/>
    <property type="match status" value="1"/>
</dbReference>
<evidence type="ECO:0000256" key="7">
    <source>
        <dbReference type="ARBA" id="ARBA00023157"/>
    </source>
</evidence>
<proteinExistence type="inferred from homology"/>
<dbReference type="InterPro" id="IPR006585">
    <property type="entry name" value="FTP1"/>
</dbReference>
<evidence type="ECO:0000313" key="9">
    <source>
        <dbReference type="Proteomes" id="UP000694844"/>
    </source>
</evidence>
<evidence type="ECO:0000313" key="10">
    <source>
        <dbReference type="RefSeq" id="XP_022293113.1"/>
    </source>
</evidence>
<keyword evidence="4" id="KW-0479">Metal-binding</keyword>
<dbReference type="GO" id="GO:0042806">
    <property type="term" value="F:fucose binding"/>
    <property type="evidence" value="ECO:0007669"/>
    <property type="project" value="UniProtKB-ARBA"/>
</dbReference>
<dbReference type="OrthoDB" id="547680at2759"/>
<keyword evidence="5" id="KW-0430">Lectin</keyword>
<sequence length="194" mass="22016">MDCVILSVQSKSVSFFFNKYEHVCRWDCVFLANHACKTYCTEPWSYYAIKWKTNAALSRPTTSSSVYNGDSSLWGAHYATNGAMSPTGIYIFSSHFEMSPWLKVQLIGPNMVTFVRVYNRRDKVGERFHDVAVEVSPDESGNFVQKGFYKGPALTDQVIEILCEYPTSGKYVRIRIIEGTSNIINIAEVEIYAV</sequence>
<keyword evidence="9" id="KW-1185">Reference proteome</keyword>
<protein>
    <submittedName>
        <fullName evidence="10">Uncharacterized protein LOC111103828</fullName>
    </submittedName>
</protein>
<organism evidence="9 10">
    <name type="scientific">Crassostrea virginica</name>
    <name type="common">Eastern oyster</name>
    <dbReference type="NCBI Taxonomy" id="6565"/>
    <lineage>
        <taxon>Eukaryota</taxon>
        <taxon>Metazoa</taxon>
        <taxon>Spiralia</taxon>
        <taxon>Lophotrochozoa</taxon>
        <taxon>Mollusca</taxon>
        <taxon>Bivalvia</taxon>
        <taxon>Autobranchia</taxon>
        <taxon>Pteriomorphia</taxon>
        <taxon>Ostreida</taxon>
        <taxon>Ostreoidea</taxon>
        <taxon>Ostreidae</taxon>
        <taxon>Crassostrea</taxon>
    </lineage>
</organism>
<dbReference type="KEGG" id="cvn:111103828"/>
<gene>
    <name evidence="10" type="primary">LOC111103828</name>
</gene>
<evidence type="ECO:0000256" key="4">
    <source>
        <dbReference type="ARBA" id="ARBA00022723"/>
    </source>
</evidence>
<dbReference type="Gene3D" id="2.60.120.260">
    <property type="entry name" value="Galactose-binding domain-like"/>
    <property type="match status" value="1"/>
</dbReference>
<reference evidence="9" key="1">
    <citation type="submission" date="2024-06" db="UniProtKB">
        <authorList>
            <consortium name="RefSeq"/>
        </authorList>
    </citation>
    <scope>NUCLEOTIDE SEQUENCE [LARGE SCALE GENOMIC DNA]</scope>
</reference>
<evidence type="ECO:0000256" key="3">
    <source>
        <dbReference type="ARBA" id="ARBA00011233"/>
    </source>
</evidence>
<comment type="function">
    <text evidence="1">Acts as a defensive agent. Recognizes blood group fucosylated oligosaccharides including A, B, H and Lewis B-type antigens. Does not recognize Lewis A antigen and has low affinity for monovalent haptens.</text>
</comment>
<dbReference type="InterPro" id="IPR000421">
    <property type="entry name" value="FA58C"/>
</dbReference>
<evidence type="ECO:0000256" key="2">
    <source>
        <dbReference type="ARBA" id="ARBA00010147"/>
    </source>
</evidence>